<accession>J9F7V4</accession>
<reference evidence="1" key="1">
    <citation type="journal article" date="2012" name="PLoS ONE">
        <title>Gene sets for utilization of primary and secondary nutrition supplies in the distal gut of endangered iberian lynx.</title>
        <authorList>
            <person name="Alcaide M."/>
            <person name="Messina E."/>
            <person name="Richter M."/>
            <person name="Bargiela R."/>
            <person name="Peplies J."/>
            <person name="Huws S.A."/>
            <person name="Newbold C.J."/>
            <person name="Golyshin P.N."/>
            <person name="Simon M.A."/>
            <person name="Lopez G."/>
            <person name="Yakimov M.M."/>
            <person name="Ferrer M."/>
        </authorList>
    </citation>
    <scope>NUCLEOTIDE SEQUENCE</scope>
</reference>
<proteinExistence type="predicted"/>
<dbReference type="EMBL" id="AMCI01008477">
    <property type="protein sequence ID" value="EJW90986.1"/>
    <property type="molecule type" value="Genomic_DNA"/>
</dbReference>
<sequence>MSPICRSLRPIKIRIPLSGMLFNKLSLTILSCQAHM</sequence>
<name>J9F7V4_9ZZZZ</name>
<evidence type="ECO:0000313" key="1">
    <source>
        <dbReference type="EMBL" id="EJW90986.1"/>
    </source>
</evidence>
<organism evidence="1">
    <name type="scientific">gut metagenome</name>
    <dbReference type="NCBI Taxonomy" id="749906"/>
    <lineage>
        <taxon>unclassified sequences</taxon>
        <taxon>metagenomes</taxon>
        <taxon>organismal metagenomes</taxon>
    </lineage>
</organism>
<protein>
    <submittedName>
        <fullName evidence="1">Uncharacterized protein</fullName>
    </submittedName>
</protein>
<dbReference type="AlphaFoldDB" id="J9F7V4"/>
<comment type="caution">
    <text evidence="1">The sequence shown here is derived from an EMBL/GenBank/DDBJ whole genome shotgun (WGS) entry which is preliminary data.</text>
</comment>
<gene>
    <name evidence="1" type="ORF">EVA_20908</name>
</gene>